<dbReference type="Proteomes" id="UP000010988">
    <property type="component" value="Unassembled WGS sequence"/>
</dbReference>
<evidence type="ECO:0000313" key="2">
    <source>
        <dbReference type="Proteomes" id="UP000010988"/>
    </source>
</evidence>
<comment type="caution">
    <text evidence="1">The sequence shown here is derived from an EMBL/GenBank/DDBJ whole genome shotgun (WGS) entry which is preliminary data.</text>
</comment>
<reference evidence="1 2" key="1">
    <citation type="submission" date="2012-12" db="EMBL/GenBank/DDBJ databases">
        <title>Whole genome shotgun sequence of Gordonia aichiensis NBRC 108223.</title>
        <authorList>
            <person name="Isaki-Nakamura S."/>
            <person name="Hosoyama A."/>
            <person name="Tsuchikane K."/>
            <person name="Ando Y."/>
            <person name="Baba S."/>
            <person name="Ohji S."/>
            <person name="Hamada M."/>
            <person name="Tamura T."/>
            <person name="Yamazoe A."/>
            <person name="Yamazaki S."/>
            <person name="Fujita N."/>
        </authorList>
    </citation>
    <scope>NUCLEOTIDE SEQUENCE [LARGE SCALE GENOMIC DNA]</scope>
    <source>
        <strain evidence="1 2">NBRC 108223</strain>
    </source>
</reference>
<protein>
    <submittedName>
        <fullName evidence="1">Uncharacterized protein</fullName>
    </submittedName>
</protein>
<proteinExistence type="predicted"/>
<sequence length="106" mass="11286">MLHEISKSPTAAMTTSIVHGLRTFKDWIAVMISRPSTGVDGGIVLTNRTFDHIRAGQGCGRFGGGAGDQPPVAGRAAEFVDEQAHVWQGTSCPSDVPPGYEHPEQQ</sequence>
<keyword evidence="2" id="KW-1185">Reference proteome</keyword>
<gene>
    <name evidence="1" type="ORF">GOACH_26_00470</name>
</gene>
<evidence type="ECO:0000313" key="1">
    <source>
        <dbReference type="EMBL" id="GAC50580.1"/>
    </source>
</evidence>
<name>L7KP06_9ACTN</name>
<accession>L7KP06</accession>
<dbReference type="EMBL" id="BANR01000026">
    <property type="protein sequence ID" value="GAC50580.1"/>
    <property type="molecule type" value="Genomic_DNA"/>
</dbReference>
<organism evidence="1 2">
    <name type="scientific">Gordonia aichiensis NBRC 108223</name>
    <dbReference type="NCBI Taxonomy" id="1220583"/>
    <lineage>
        <taxon>Bacteria</taxon>
        <taxon>Bacillati</taxon>
        <taxon>Actinomycetota</taxon>
        <taxon>Actinomycetes</taxon>
        <taxon>Mycobacteriales</taxon>
        <taxon>Gordoniaceae</taxon>
        <taxon>Gordonia</taxon>
    </lineage>
</organism>
<dbReference type="AlphaFoldDB" id="L7KP06"/>